<dbReference type="InterPro" id="IPR001173">
    <property type="entry name" value="Glyco_trans_2-like"/>
</dbReference>
<gene>
    <name evidence="2" type="ORF">METZ01_LOCUS482353</name>
</gene>
<dbReference type="Gene3D" id="3.90.550.10">
    <property type="entry name" value="Spore Coat Polysaccharide Biosynthesis Protein SpsA, Chain A"/>
    <property type="match status" value="1"/>
</dbReference>
<evidence type="ECO:0000313" key="2">
    <source>
        <dbReference type="EMBL" id="SVE29499.1"/>
    </source>
</evidence>
<dbReference type="Pfam" id="PF00535">
    <property type="entry name" value="Glycos_transf_2"/>
    <property type="match status" value="1"/>
</dbReference>
<reference evidence="2" key="1">
    <citation type="submission" date="2018-05" db="EMBL/GenBank/DDBJ databases">
        <authorList>
            <person name="Lanie J.A."/>
            <person name="Ng W.-L."/>
            <person name="Kazmierczak K.M."/>
            <person name="Andrzejewski T.M."/>
            <person name="Davidsen T.M."/>
            <person name="Wayne K.J."/>
            <person name="Tettelin H."/>
            <person name="Glass J.I."/>
            <person name="Rusch D."/>
            <person name="Podicherti R."/>
            <person name="Tsui H.-C.T."/>
            <person name="Winkler M.E."/>
        </authorList>
    </citation>
    <scope>NUCLEOTIDE SEQUENCE</scope>
</reference>
<dbReference type="InterPro" id="IPR031042">
    <property type="entry name" value="Glyco_TIGR04440"/>
</dbReference>
<evidence type="ECO:0000259" key="1">
    <source>
        <dbReference type="Pfam" id="PF00535"/>
    </source>
</evidence>
<sequence length="187" mass="21444">MIPTKHRIDFVIRAIKYYVSINSTHPIFIGDASSKSSEELVLKAVQDKIDVYYFHWEKLNDRKTMVKLAEKAHSTSISNYCAFHGDDDFFIPGSLSKCAEFLDDNPEYATSQGRAFSLELNADGPYGELRDIGIYWNENDLKGDTALERLEEISVNYWVPIFSVHRIKEFIDDMSNGVDTIIDRNFG</sequence>
<feature type="domain" description="Glycosyltransferase 2-like" evidence="1">
    <location>
        <begin position="2"/>
        <end position="117"/>
    </location>
</feature>
<name>A0A383CBR6_9ZZZZ</name>
<dbReference type="SUPFAM" id="SSF53448">
    <property type="entry name" value="Nucleotide-diphospho-sugar transferases"/>
    <property type="match status" value="1"/>
</dbReference>
<protein>
    <recommendedName>
        <fullName evidence="1">Glycosyltransferase 2-like domain-containing protein</fullName>
    </recommendedName>
</protein>
<dbReference type="InterPro" id="IPR029044">
    <property type="entry name" value="Nucleotide-diphossugar_trans"/>
</dbReference>
<proteinExistence type="predicted"/>
<dbReference type="EMBL" id="UINC01207426">
    <property type="protein sequence ID" value="SVE29499.1"/>
    <property type="molecule type" value="Genomic_DNA"/>
</dbReference>
<accession>A0A383CBR6</accession>
<organism evidence="2">
    <name type="scientific">marine metagenome</name>
    <dbReference type="NCBI Taxonomy" id="408172"/>
    <lineage>
        <taxon>unclassified sequences</taxon>
        <taxon>metagenomes</taxon>
        <taxon>ecological metagenomes</taxon>
    </lineage>
</organism>
<feature type="non-terminal residue" evidence="2">
    <location>
        <position position="187"/>
    </location>
</feature>
<dbReference type="NCBIfam" id="TIGR04440">
    <property type="entry name" value="glyco_TIGR04440"/>
    <property type="match status" value="1"/>
</dbReference>
<dbReference type="AlphaFoldDB" id="A0A383CBR6"/>